<keyword evidence="3" id="KW-1185">Reference proteome</keyword>
<feature type="compositionally biased region" description="Polar residues" evidence="1">
    <location>
        <begin position="228"/>
        <end position="247"/>
    </location>
</feature>
<evidence type="ECO:0000256" key="1">
    <source>
        <dbReference type="SAM" id="MobiDB-lite"/>
    </source>
</evidence>
<feature type="compositionally biased region" description="Polar residues" evidence="1">
    <location>
        <begin position="35"/>
        <end position="70"/>
    </location>
</feature>
<reference evidence="2 3" key="1">
    <citation type="journal article" date="2018" name="Mol. Biol. Evol.">
        <title>Broad Genomic Sampling Reveals a Smut Pathogenic Ancestry of the Fungal Clade Ustilaginomycotina.</title>
        <authorList>
            <person name="Kijpornyongpan T."/>
            <person name="Mondo S.J."/>
            <person name="Barry K."/>
            <person name="Sandor L."/>
            <person name="Lee J."/>
            <person name="Lipzen A."/>
            <person name="Pangilinan J."/>
            <person name="LaButti K."/>
            <person name="Hainaut M."/>
            <person name="Henrissat B."/>
            <person name="Grigoriev I.V."/>
            <person name="Spatafora J.W."/>
            <person name="Aime M.C."/>
        </authorList>
    </citation>
    <scope>NUCLEOTIDE SEQUENCE [LARGE SCALE GENOMIC DNA]</scope>
    <source>
        <strain evidence="2 3">MCA 3882</strain>
    </source>
</reference>
<dbReference type="GeneID" id="37022666"/>
<feature type="compositionally biased region" description="Low complexity" evidence="1">
    <location>
        <begin position="1438"/>
        <end position="1463"/>
    </location>
</feature>
<feature type="compositionally biased region" description="Polar residues" evidence="1">
    <location>
        <begin position="1"/>
        <end position="12"/>
    </location>
</feature>
<feature type="region of interest" description="Disordered" evidence="1">
    <location>
        <begin position="1147"/>
        <end position="1173"/>
    </location>
</feature>
<feature type="compositionally biased region" description="Polar residues" evidence="1">
    <location>
        <begin position="1378"/>
        <end position="1391"/>
    </location>
</feature>
<feature type="region of interest" description="Disordered" evidence="1">
    <location>
        <begin position="1054"/>
        <end position="1073"/>
    </location>
</feature>
<feature type="region of interest" description="Disordered" evidence="1">
    <location>
        <begin position="1291"/>
        <end position="1353"/>
    </location>
</feature>
<feature type="compositionally biased region" description="Low complexity" evidence="1">
    <location>
        <begin position="741"/>
        <end position="770"/>
    </location>
</feature>
<feature type="compositionally biased region" description="Low complexity" evidence="1">
    <location>
        <begin position="139"/>
        <end position="154"/>
    </location>
</feature>
<feature type="compositionally biased region" description="Polar residues" evidence="1">
    <location>
        <begin position="317"/>
        <end position="326"/>
    </location>
</feature>
<accession>A0A316VHU7</accession>
<feature type="region of interest" description="Disordered" evidence="1">
    <location>
        <begin position="126"/>
        <end position="156"/>
    </location>
</feature>
<feature type="compositionally biased region" description="Low complexity" evidence="1">
    <location>
        <begin position="269"/>
        <end position="279"/>
    </location>
</feature>
<feature type="compositionally biased region" description="Polar residues" evidence="1">
    <location>
        <begin position="1080"/>
        <end position="1095"/>
    </location>
</feature>
<dbReference type="InParanoid" id="A0A316VHU7"/>
<feature type="region of interest" description="Disordered" evidence="1">
    <location>
        <begin position="1"/>
        <end position="78"/>
    </location>
</feature>
<feature type="compositionally biased region" description="Polar residues" evidence="1">
    <location>
        <begin position="865"/>
        <end position="894"/>
    </location>
</feature>
<feature type="region of interest" description="Disordered" evidence="1">
    <location>
        <begin position="854"/>
        <end position="900"/>
    </location>
</feature>
<dbReference type="RefSeq" id="XP_025355863.1">
    <property type="nucleotide sequence ID" value="XM_025500885.1"/>
</dbReference>
<feature type="region of interest" description="Disordered" evidence="1">
    <location>
        <begin position="513"/>
        <end position="567"/>
    </location>
</feature>
<feature type="compositionally biased region" description="Polar residues" evidence="1">
    <location>
        <begin position="771"/>
        <end position="790"/>
    </location>
</feature>
<feature type="region of interest" description="Disordered" evidence="1">
    <location>
        <begin position="624"/>
        <end position="816"/>
    </location>
</feature>
<protein>
    <submittedName>
        <fullName evidence="2">Uncharacterized protein</fullName>
    </submittedName>
</protein>
<feature type="compositionally biased region" description="Basic residues" evidence="1">
    <location>
        <begin position="550"/>
        <end position="560"/>
    </location>
</feature>
<feature type="compositionally biased region" description="Polar residues" evidence="1">
    <location>
        <begin position="335"/>
        <end position="351"/>
    </location>
</feature>
<feature type="compositionally biased region" description="Low complexity" evidence="1">
    <location>
        <begin position="430"/>
        <end position="446"/>
    </location>
</feature>
<feature type="compositionally biased region" description="Polar residues" evidence="1">
    <location>
        <begin position="687"/>
        <end position="700"/>
    </location>
</feature>
<feature type="compositionally biased region" description="Low complexity" evidence="1">
    <location>
        <begin position="1161"/>
        <end position="1173"/>
    </location>
</feature>
<evidence type="ECO:0000313" key="3">
    <source>
        <dbReference type="Proteomes" id="UP000245771"/>
    </source>
</evidence>
<dbReference type="OrthoDB" id="3269398at2759"/>
<feature type="compositionally biased region" description="Polar residues" evidence="1">
    <location>
        <begin position="644"/>
        <end position="662"/>
    </location>
</feature>
<proteinExistence type="predicted"/>
<feature type="region of interest" description="Disordered" evidence="1">
    <location>
        <begin position="1488"/>
        <end position="1509"/>
    </location>
</feature>
<feature type="compositionally biased region" description="Polar residues" evidence="1">
    <location>
        <begin position="536"/>
        <end position="549"/>
    </location>
</feature>
<evidence type="ECO:0000313" key="2">
    <source>
        <dbReference type="EMBL" id="PWN35561.1"/>
    </source>
</evidence>
<feature type="region of interest" description="Disordered" evidence="1">
    <location>
        <begin position="218"/>
        <end position="364"/>
    </location>
</feature>
<gene>
    <name evidence="2" type="ORF">FA14DRAFT_178930</name>
</gene>
<feature type="compositionally biased region" description="Low complexity" evidence="1">
    <location>
        <begin position="1333"/>
        <end position="1343"/>
    </location>
</feature>
<feature type="compositionally biased region" description="Polar residues" evidence="1">
    <location>
        <begin position="1055"/>
        <end position="1073"/>
    </location>
</feature>
<dbReference type="EMBL" id="KZ819603">
    <property type="protein sequence ID" value="PWN35561.1"/>
    <property type="molecule type" value="Genomic_DNA"/>
</dbReference>
<name>A0A316VHU7_9BASI</name>
<organism evidence="2 3">
    <name type="scientific">Meira miltonrushii</name>
    <dbReference type="NCBI Taxonomy" id="1280837"/>
    <lineage>
        <taxon>Eukaryota</taxon>
        <taxon>Fungi</taxon>
        <taxon>Dikarya</taxon>
        <taxon>Basidiomycota</taxon>
        <taxon>Ustilaginomycotina</taxon>
        <taxon>Exobasidiomycetes</taxon>
        <taxon>Exobasidiales</taxon>
        <taxon>Brachybasidiaceae</taxon>
        <taxon>Meira</taxon>
    </lineage>
</organism>
<feature type="region of interest" description="Disordered" evidence="1">
    <location>
        <begin position="1378"/>
        <end position="1476"/>
    </location>
</feature>
<feature type="region of interest" description="Disordered" evidence="1">
    <location>
        <begin position="1080"/>
        <end position="1118"/>
    </location>
</feature>
<feature type="compositionally biased region" description="Polar residues" evidence="1">
    <location>
        <begin position="516"/>
        <end position="528"/>
    </location>
</feature>
<dbReference type="Proteomes" id="UP000245771">
    <property type="component" value="Unassembled WGS sequence"/>
</dbReference>
<feature type="region of interest" description="Disordered" evidence="1">
    <location>
        <begin position="414"/>
        <end position="448"/>
    </location>
</feature>
<sequence length="1509" mass="162150">MSRSMSLATAGSSMMGRREEVNAPTEGHANEDEWTASQWNAHKRPTSSSRRPTNGSYIPSSTYAHQTPPRSSMNSFASSSSAFTPAHLMHSPSISSNAEGFFGRESRTDSIGTLWSSADVPLMFDGHRGSGGDKSSLMGSGSVSMQPSSSSRSGTNMSLPRGISFTTSSSNQTLHAFQRPSEIPTLPTVSDFVKNKDQYSSEPHELLLSDDGQEFIAVPTYNKGSGGSRPSTAKTVTNASESPSSYLPNGWTVSDEDPIESNVALLQHPGSRPSSSAGPSHKKRPAPLHLAEVSFGKSAGSTTDRSRMATDVPLSVSHGSQLTVKSQKSKMKGVNEQQQQQSRKPPSTSPATALPRRSPKTNSADLYKHAERFFDSSYSMAPSVSPNVNANLALSSPDMARLSRFSDDSHLTYEEQTNSIGPMDHTGRQALSSARSQNSHSSAESSNTPEIVEQFANAATLQILRSGITQEARNATLTYMNGQRTTKYGSDEEQPMTPLRVAMSLANPASPRLTEHQQNLASMQQSLHPSIHSARRPSTTDSAIPSTPKSSHRPNVRHAHTSSDQEVLRRLREEAAKEEVIPPLPASTVQKVDDRLAFLHAPATQPAPLSPKRGGLLGLRARAVSTPKLRQSRGGSQDGSGLGPNNSLQAENHSRPTSSSRPQHPPQAPSGRFRSMTVNSDTERCDSISSANSVNQNGQRLSVMGSDEGSLHTPGQQPKLRRPSTSDALSAAARRLRRPSRNGSNSSLTTPLNSGSQSVVDVSRQRVGSSASSQLQADLRHISSNASLRPNSRKAKSGGTPTNATRPPPKTKGGWASHLAQGLTLHIEQGNKKIAMRMNYQYYDPFGRPESLCTSNNVEEHSSQRRSSNGRIRSSFSTAAGQSSRNGSISVSNEDNSDEATMGVLEFTPDVPSPGREGAHNHLAFLSSDSKDAVILKHLTIGEDTKADLITRQADLSLRRNGVHEVSGSERKGKVSWRFEFSIEDVKRQGSGPIDNASTPKMDSKPFNETIDGIKLLRPIKFSCSTTLLDPSRARKSRVINMIRKQIGSHIESHSFGSNIENGESDSSAVYQSGTPLTMNQSVASLSPPQTSPVASSKRLEAPLSPRSLPRNRQGSTSYVRRAELPTNFTTTAPSPVRNVFNGHVEQHSPTQVRSPLHPPSSIGSSAGELGSSLGNEDHHLAALRNASVVSTTSSGAGSATWSPASRLVPFKARRAIVDPSKQIQDRPSIGGQEGNANGLVTNAGNGVQQRSPLVIGSSLESPLATSIEASPSPGKYVRELGSNGKMQPIKTSHQQHFPRKHAPPSTALGLETNSSGNRTESKEDFWYEDSNARQWASSQSRTQSRRLRAVTSEGIHEAQTLDIRPPTASEEIKMAYLNNSTRLHTADSTASSKSRSRHGGNGSGHGHSHSVYQTPEAVTMDSPPRRMTSASIHQHNDQNNQQSIQQTQQHEIPSSPLSKKVLPPMPSKKGPMAIASKAARAISGSNFKQGATVGSNGKFDPPEGPYWI</sequence>